<dbReference type="EMBL" id="CACRTF010000029">
    <property type="protein sequence ID" value="VYT57229.1"/>
    <property type="molecule type" value="Genomic_DNA"/>
</dbReference>
<reference evidence="3" key="1">
    <citation type="submission" date="2019-11" db="EMBL/GenBank/DDBJ databases">
        <authorList>
            <person name="Feng L."/>
        </authorList>
    </citation>
    <scope>NUCLEOTIDE SEQUENCE</scope>
    <source>
        <strain evidence="3">CbolteaeLFYP116</strain>
    </source>
</reference>
<keyword evidence="1" id="KW-1133">Transmembrane helix</keyword>
<dbReference type="RefSeq" id="WP_002574112.1">
    <property type="nucleotide sequence ID" value="NZ_CACRTF010000029.1"/>
</dbReference>
<proteinExistence type="predicted"/>
<evidence type="ECO:0000313" key="3">
    <source>
        <dbReference type="EMBL" id="VYT57229.1"/>
    </source>
</evidence>
<dbReference type="Pfam" id="PF04892">
    <property type="entry name" value="VanZ"/>
    <property type="match status" value="1"/>
</dbReference>
<keyword evidence="1" id="KW-0812">Transmembrane</keyword>
<dbReference type="AlphaFoldDB" id="A0A6N2XRT9"/>
<sequence length="180" mass="20489">MPDERNRPVWKRPAMNRPAMNRPAMNRPALNRWHVVILVYICFIYGNSLTPATISSQESGFLLDKFRGVMISLGWEHLWLTEHIIRKTAHFAEYAVLGGLMVKACGENGRYRIFNRDVLTMIFMVPFVDETIQLFVAGRSGQISDVWLDMSGAAAGMMITAGVLCCLRRKKERARQGGRE</sequence>
<name>A0A6N2XRT9_9FIRM</name>
<organism evidence="3">
    <name type="scientific">Enterocloster bolteae</name>
    <dbReference type="NCBI Taxonomy" id="208479"/>
    <lineage>
        <taxon>Bacteria</taxon>
        <taxon>Bacillati</taxon>
        <taxon>Bacillota</taxon>
        <taxon>Clostridia</taxon>
        <taxon>Lachnospirales</taxon>
        <taxon>Lachnospiraceae</taxon>
        <taxon>Enterocloster</taxon>
    </lineage>
</organism>
<dbReference type="InterPro" id="IPR006976">
    <property type="entry name" value="VanZ-like"/>
</dbReference>
<gene>
    <name evidence="3" type="ORF">CBLFYP116_00284</name>
</gene>
<accession>A0A6N2XRT9</accession>
<dbReference type="NCBIfam" id="NF037970">
    <property type="entry name" value="vanZ_1"/>
    <property type="match status" value="1"/>
</dbReference>
<evidence type="ECO:0000256" key="1">
    <source>
        <dbReference type="SAM" id="Phobius"/>
    </source>
</evidence>
<evidence type="ECO:0000259" key="2">
    <source>
        <dbReference type="Pfam" id="PF04892"/>
    </source>
</evidence>
<keyword evidence="1" id="KW-0472">Membrane</keyword>
<feature type="domain" description="VanZ-like" evidence="2">
    <location>
        <begin position="36"/>
        <end position="160"/>
    </location>
</feature>
<dbReference type="GeneID" id="23111628"/>
<protein>
    <submittedName>
        <fullName evidence="3">VanZ like family protein</fullName>
    </submittedName>
</protein>
<feature type="transmembrane region" description="Helical" evidence="1">
    <location>
        <begin position="146"/>
        <end position="167"/>
    </location>
</feature>